<evidence type="ECO:0000313" key="3">
    <source>
        <dbReference type="EMBL" id="SDQ02714.1"/>
    </source>
</evidence>
<reference evidence="6" key="1">
    <citation type="submission" date="2016-10" db="EMBL/GenBank/DDBJ databases">
        <authorList>
            <person name="Varghese N."/>
            <person name="Submissions S."/>
        </authorList>
    </citation>
    <scope>NUCLEOTIDE SEQUENCE [LARGE SCALE GENOMIC DNA]</scope>
    <source>
        <strain evidence="6">MPL-11</strain>
    </source>
</reference>
<protein>
    <submittedName>
        <fullName evidence="5">Initiator Replication protein</fullName>
    </submittedName>
</protein>
<accession>A0A1H0XIS8</accession>
<dbReference type="GO" id="GO:0006270">
    <property type="term" value="P:DNA replication initiation"/>
    <property type="evidence" value="ECO:0007669"/>
    <property type="project" value="InterPro"/>
</dbReference>
<dbReference type="Pfam" id="PF01051">
    <property type="entry name" value="Rep3_N"/>
    <property type="match status" value="1"/>
</dbReference>
<dbReference type="GO" id="GO:0003887">
    <property type="term" value="F:DNA-directed DNA polymerase activity"/>
    <property type="evidence" value="ECO:0007669"/>
    <property type="project" value="InterPro"/>
</dbReference>
<feature type="domain" description="Initiator Rep protein WH1" evidence="2">
    <location>
        <begin position="18"/>
        <end position="155"/>
    </location>
</feature>
<sequence>MVGRINNKKILEDNSSSIQKSNEFSMVKMNQGLTLNQMQLLSYAIYATQKDGTTTFRKIDFENKFNIEYKAKHAQEDSLKIIDLKVSTENLANDRFSYWNIFGGMEYDNGKFDFEWNPRMIPHILGLKDKYVLTDLTVTSQFKSSFSWTLYDYLKANYGCWYVNVSKDTLMNLFGVETKESYKKNTSLFKKKVLDIAIKEINTFTEIDISYDEVKKGRSISGFTLKWSTGKGVLKASQKQIDMLKNIADTVLDDVLMYAEINDKQNRERALEIIRDFQSMKYRYLDKQVGLTSDLYNKLMKKAIDNLKALNSLLELEGKEPINTKVPLLNWLEKKT</sequence>
<dbReference type="AlphaFoldDB" id="A0A1H0XIS8"/>
<dbReference type="OrthoDB" id="2156930at2"/>
<evidence type="ECO:0000259" key="2">
    <source>
        <dbReference type="Pfam" id="PF01051"/>
    </source>
</evidence>
<comment type="similarity">
    <text evidence="1">Belongs to the initiator RepB protein family.</text>
</comment>
<evidence type="ECO:0000313" key="6">
    <source>
        <dbReference type="Proteomes" id="UP000199481"/>
    </source>
</evidence>
<evidence type="ECO:0000313" key="4">
    <source>
        <dbReference type="EMBL" id="SDQ02723.1"/>
    </source>
</evidence>
<dbReference type="InterPro" id="IPR000525">
    <property type="entry name" value="Initiator_Rep_WH1"/>
</dbReference>
<dbReference type="InterPro" id="IPR036390">
    <property type="entry name" value="WH_DNA-bd_sf"/>
</dbReference>
<evidence type="ECO:0000313" key="5">
    <source>
        <dbReference type="EMBL" id="SDQ02731.1"/>
    </source>
</evidence>
<dbReference type="Gene3D" id="1.10.10.10">
    <property type="entry name" value="Winged helix-like DNA-binding domain superfamily/Winged helix DNA-binding domain"/>
    <property type="match status" value="2"/>
</dbReference>
<reference evidence="5" key="2">
    <citation type="submission" date="2016-10" db="EMBL/GenBank/DDBJ databases">
        <authorList>
            <person name="de Groot N.N."/>
        </authorList>
    </citation>
    <scope>NUCLEOTIDE SEQUENCE [LARGE SCALE GENOMIC DNA]</scope>
    <source>
        <strain evidence="5">MPL-11</strain>
    </source>
</reference>
<dbReference type="Pfam" id="PF21205">
    <property type="entry name" value="Rep3_C"/>
    <property type="match status" value="1"/>
</dbReference>
<dbReference type="EMBL" id="FNJW01000005">
    <property type="protein sequence ID" value="SDQ02731.1"/>
    <property type="molecule type" value="Genomic_DNA"/>
</dbReference>
<dbReference type="InterPro" id="IPR036388">
    <property type="entry name" value="WH-like_DNA-bd_sf"/>
</dbReference>
<dbReference type="Proteomes" id="UP000199481">
    <property type="component" value="Unassembled WGS sequence"/>
</dbReference>
<gene>
    <name evidence="3" type="ORF">SAMN04487752_0245</name>
    <name evidence="4" type="ORF">SAMN04487752_0254</name>
    <name evidence="5" type="ORF">SAMN04487752_0262</name>
</gene>
<evidence type="ECO:0000256" key="1">
    <source>
        <dbReference type="ARBA" id="ARBA00038283"/>
    </source>
</evidence>
<dbReference type="EMBL" id="FNJW01000005">
    <property type="protein sequence ID" value="SDQ02714.1"/>
    <property type="molecule type" value="Genomic_DNA"/>
</dbReference>
<keyword evidence="6" id="KW-1185">Reference proteome</keyword>
<name>A0A1H0XIS8_9LACT</name>
<dbReference type="RefSeq" id="WP_089974549.1">
    <property type="nucleotide sequence ID" value="NZ_CP084919.1"/>
</dbReference>
<dbReference type="EMBL" id="FNJW01000005">
    <property type="protein sequence ID" value="SDQ02723.1"/>
    <property type="molecule type" value="Genomic_DNA"/>
</dbReference>
<dbReference type="SUPFAM" id="SSF46785">
    <property type="entry name" value="Winged helix' DNA-binding domain"/>
    <property type="match status" value="2"/>
</dbReference>
<organism evidence="5 6">
    <name type="scientific">Carnobacterium viridans</name>
    <dbReference type="NCBI Taxonomy" id="174587"/>
    <lineage>
        <taxon>Bacteria</taxon>
        <taxon>Bacillati</taxon>
        <taxon>Bacillota</taxon>
        <taxon>Bacilli</taxon>
        <taxon>Lactobacillales</taxon>
        <taxon>Carnobacteriaceae</taxon>
        <taxon>Carnobacterium</taxon>
    </lineage>
</organism>
<proteinExistence type="inferred from homology"/>